<organism evidence="10 11">
    <name type="scientific">Octopus sinensis</name>
    <name type="common">East Asian common octopus</name>
    <dbReference type="NCBI Taxonomy" id="2607531"/>
    <lineage>
        <taxon>Eukaryota</taxon>
        <taxon>Metazoa</taxon>
        <taxon>Spiralia</taxon>
        <taxon>Lophotrochozoa</taxon>
        <taxon>Mollusca</taxon>
        <taxon>Cephalopoda</taxon>
        <taxon>Coleoidea</taxon>
        <taxon>Octopodiformes</taxon>
        <taxon>Octopoda</taxon>
        <taxon>Incirrata</taxon>
        <taxon>Octopodidae</taxon>
        <taxon>Octopus</taxon>
    </lineage>
</organism>
<dbReference type="PANTHER" id="PTHR11616:SF241">
    <property type="entry name" value="SODIUM- AND CHLORIDE-DEPENDENT GLYCINE TRANSPORTER 2"/>
    <property type="match status" value="1"/>
</dbReference>
<evidence type="ECO:0000256" key="2">
    <source>
        <dbReference type="ARBA" id="ARBA00022448"/>
    </source>
</evidence>
<proteinExistence type="inferred from homology"/>
<evidence type="ECO:0000256" key="5">
    <source>
        <dbReference type="ARBA" id="ARBA00023136"/>
    </source>
</evidence>
<dbReference type="AlphaFoldDB" id="A0A6P7U680"/>
<dbReference type="GO" id="GO:0046872">
    <property type="term" value="F:metal ion binding"/>
    <property type="evidence" value="ECO:0007669"/>
    <property type="project" value="UniProtKB-KW"/>
</dbReference>
<evidence type="ECO:0000256" key="8">
    <source>
        <dbReference type="RuleBase" id="RU003732"/>
    </source>
</evidence>
<protein>
    <recommendedName>
        <fullName evidence="8">Transporter</fullName>
    </recommendedName>
</protein>
<keyword evidence="2 8" id="KW-0813">Transport</keyword>
<evidence type="ECO:0000256" key="3">
    <source>
        <dbReference type="ARBA" id="ARBA00022692"/>
    </source>
</evidence>
<evidence type="ECO:0000256" key="7">
    <source>
        <dbReference type="PIRSR" id="PIRSR600175-2"/>
    </source>
</evidence>
<keyword evidence="4 9" id="KW-1133">Transmembrane helix</keyword>
<feature type="binding site" evidence="6">
    <location>
        <position position="223"/>
    </location>
    <ligand>
        <name>Na(+)</name>
        <dbReference type="ChEBI" id="CHEBI:29101"/>
        <label>1</label>
    </ligand>
</feature>
<dbReference type="PROSITE" id="PS50267">
    <property type="entry name" value="NA_NEUROTRAN_SYMP_3"/>
    <property type="match status" value="1"/>
</dbReference>
<dbReference type="NCBIfam" id="NF037979">
    <property type="entry name" value="Na_transp"/>
    <property type="match status" value="1"/>
</dbReference>
<evidence type="ECO:0000256" key="4">
    <source>
        <dbReference type="ARBA" id="ARBA00022989"/>
    </source>
</evidence>
<dbReference type="GO" id="GO:0089718">
    <property type="term" value="P:amino acid import across plasma membrane"/>
    <property type="evidence" value="ECO:0007669"/>
    <property type="project" value="TreeGrafter"/>
</dbReference>
<comment type="similarity">
    <text evidence="8">Belongs to the sodium:neurotransmitter symporter (SNF) (TC 2.A.22) family.</text>
</comment>
<evidence type="ECO:0000256" key="1">
    <source>
        <dbReference type="ARBA" id="ARBA00004141"/>
    </source>
</evidence>
<feature type="transmembrane region" description="Helical" evidence="9">
    <location>
        <begin position="173"/>
        <end position="200"/>
    </location>
</feature>
<dbReference type="InterPro" id="IPR037272">
    <property type="entry name" value="SNS_sf"/>
</dbReference>
<feature type="transmembrane region" description="Helical" evidence="9">
    <location>
        <begin position="47"/>
        <end position="69"/>
    </location>
</feature>
<evidence type="ECO:0000313" key="10">
    <source>
        <dbReference type="Proteomes" id="UP000515154"/>
    </source>
</evidence>
<keyword evidence="10" id="KW-1185">Reference proteome</keyword>
<gene>
    <name evidence="11" type="primary">LOC115230442</name>
</gene>
<sequence length="246" mass="27929">MPESKNHIDEKWKNHFEFILSVVGYAIGLGNIWRFPYLAYTNGGGAFLIPYLLFLVLTGIPMFYLEFCIGQFSSCRPINAFSMVPIFKGIGISMAVISGLVTMYYNIIVSYALIYFVKSFASQLPWETCNNSWNSIHCTDRTQNITVNISFLKIPQLEITSYSNLAVVYVTSILPYILITVMLVRASLLPGSHNGILYFIKPDWSRLLDKSVWIAAATQIFYSMGIGFGSLLLYASYNDFNNKFER</sequence>
<feature type="binding site" evidence="6">
    <location>
        <position position="26"/>
    </location>
    <ligand>
        <name>Na(+)</name>
        <dbReference type="ChEBI" id="CHEBI:29101"/>
        <label>1</label>
    </ligand>
</feature>
<evidence type="ECO:0000256" key="6">
    <source>
        <dbReference type="PIRSR" id="PIRSR600175-1"/>
    </source>
</evidence>
<keyword evidence="7" id="KW-1015">Disulfide bond</keyword>
<evidence type="ECO:0000256" key="9">
    <source>
        <dbReference type="SAM" id="Phobius"/>
    </source>
</evidence>
<feature type="transmembrane region" description="Helical" evidence="9">
    <location>
        <begin position="16"/>
        <end position="35"/>
    </location>
</feature>
<dbReference type="Pfam" id="PF00209">
    <property type="entry name" value="SNF"/>
    <property type="match status" value="2"/>
</dbReference>
<evidence type="ECO:0000313" key="11">
    <source>
        <dbReference type="RefSeq" id="XP_029656496.1"/>
    </source>
</evidence>
<comment type="subcellular location">
    <subcellularLocation>
        <location evidence="1">Membrane</location>
        <topology evidence="1">Multi-pass membrane protein</topology>
    </subcellularLocation>
</comment>
<keyword evidence="5 9" id="KW-0472">Membrane</keyword>
<keyword evidence="8" id="KW-0769">Symport</keyword>
<keyword evidence="6" id="KW-0915">Sodium</keyword>
<dbReference type="PROSITE" id="PS00610">
    <property type="entry name" value="NA_NEUROTRAN_SYMP_1"/>
    <property type="match status" value="1"/>
</dbReference>
<dbReference type="PANTHER" id="PTHR11616">
    <property type="entry name" value="SODIUM/CHLORIDE DEPENDENT TRANSPORTER"/>
    <property type="match status" value="1"/>
</dbReference>
<dbReference type="GO" id="GO:0005283">
    <property type="term" value="F:amino acid:sodium symporter activity"/>
    <property type="evidence" value="ECO:0007669"/>
    <property type="project" value="TreeGrafter"/>
</dbReference>
<feature type="transmembrane region" description="Helical" evidence="9">
    <location>
        <begin position="212"/>
        <end position="237"/>
    </location>
</feature>
<keyword evidence="3 8" id="KW-0812">Transmembrane</keyword>
<dbReference type="InterPro" id="IPR000175">
    <property type="entry name" value="Na/ntran_symport"/>
</dbReference>
<dbReference type="GO" id="GO:0005886">
    <property type="term" value="C:plasma membrane"/>
    <property type="evidence" value="ECO:0007669"/>
    <property type="project" value="TreeGrafter"/>
</dbReference>
<feature type="binding site" evidence="6">
    <location>
        <position position="24"/>
    </location>
    <ligand>
        <name>Na(+)</name>
        <dbReference type="ChEBI" id="CHEBI:29101"/>
        <label>1</label>
    </ligand>
</feature>
<dbReference type="RefSeq" id="XP_029656496.1">
    <property type="nucleotide sequence ID" value="XM_029800636.1"/>
</dbReference>
<keyword evidence="6" id="KW-0479">Metal-binding</keyword>
<feature type="disulfide bond" evidence="7">
    <location>
        <begin position="129"/>
        <end position="138"/>
    </location>
</feature>
<dbReference type="KEGG" id="osn:115230442"/>
<accession>A0A6P7U680</accession>
<name>A0A6P7U680_9MOLL</name>
<dbReference type="Proteomes" id="UP000515154">
    <property type="component" value="Unplaced"/>
</dbReference>
<feature type="transmembrane region" description="Helical" evidence="9">
    <location>
        <begin position="90"/>
        <end position="117"/>
    </location>
</feature>
<dbReference type="SUPFAM" id="SSF161070">
    <property type="entry name" value="SNF-like"/>
    <property type="match status" value="1"/>
</dbReference>
<dbReference type="PRINTS" id="PR00176">
    <property type="entry name" value="NANEUSMPORT"/>
</dbReference>
<reference evidence="11" key="1">
    <citation type="submission" date="2025-08" db="UniProtKB">
        <authorList>
            <consortium name="RefSeq"/>
        </authorList>
    </citation>
    <scope>IDENTIFICATION</scope>
</reference>
<feature type="binding site" evidence="6">
    <location>
        <position position="31"/>
    </location>
    <ligand>
        <name>Na(+)</name>
        <dbReference type="ChEBI" id="CHEBI:29101"/>
        <label>1</label>
    </ligand>
</feature>